<proteinExistence type="predicted"/>
<feature type="region of interest" description="Disordered" evidence="1">
    <location>
        <begin position="84"/>
        <end position="121"/>
    </location>
</feature>
<feature type="transmembrane region" description="Helical" evidence="2">
    <location>
        <begin position="62"/>
        <end position="84"/>
    </location>
</feature>
<evidence type="ECO:0000256" key="1">
    <source>
        <dbReference type="SAM" id="MobiDB-lite"/>
    </source>
</evidence>
<evidence type="ECO:0000256" key="2">
    <source>
        <dbReference type="SAM" id="Phobius"/>
    </source>
</evidence>
<evidence type="ECO:0000313" key="3">
    <source>
        <dbReference type="EMBL" id="XBO39156.1"/>
    </source>
</evidence>
<keyword evidence="2" id="KW-1133">Transmembrane helix</keyword>
<keyword evidence="2" id="KW-0812">Transmembrane</keyword>
<gene>
    <name evidence="3" type="ORF">ABEG18_26360</name>
</gene>
<dbReference type="AlphaFoldDB" id="A0AAU7JG51"/>
<organism evidence="3">
    <name type="scientific">Alsobacter sp. KACC 23698</name>
    <dbReference type="NCBI Taxonomy" id="3149229"/>
    <lineage>
        <taxon>Bacteria</taxon>
        <taxon>Pseudomonadati</taxon>
        <taxon>Pseudomonadota</taxon>
        <taxon>Alphaproteobacteria</taxon>
        <taxon>Hyphomicrobiales</taxon>
        <taxon>Alsobacteraceae</taxon>
        <taxon>Alsobacter</taxon>
    </lineage>
</organism>
<feature type="transmembrane region" description="Helical" evidence="2">
    <location>
        <begin position="21"/>
        <end position="42"/>
    </location>
</feature>
<keyword evidence="2" id="KW-0472">Membrane</keyword>
<accession>A0AAU7JG51</accession>
<name>A0AAU7JG51_9HYPH</name>
<dbReference type="EMBL" id="CP157484">
    <property type="protein sequence ID" value="XBO39156.1"/>
    <property type="molecule type" value="Genomic_DNA"/>
</dbReference>
<reference evidence="3" key="1">
    <citation type="submission" date="2024-05" db="EMBL/GenBank/DDBJ databases">
        <authorList>
            <person name="Kim S."/>
            <person name="Heo J."/>
            <person name="Choi H."/>
            <person name="Choi Y."/>
            <person name="Kwon S.-W."/>
            <person name="Kim Y."/>
        </authorList>
    </citation>
    <scope>NUCLEOTIDE SEQUENCE</scope>
    <source>
        <strain evidence="3">KACC 23698</strain>
    </source>
</reference>
<protein>
    <submittedName>
        <fullName evidence="3">Uncharacterized protein</fullName>
    </submittedName>
</protein>
<sequence>MGKQSGRSESIFERNPALRLVLAHAGLGSLLGLAFAIALVWFDAHGLRHLMTETENGPAAFALLAGGFMITFGSLVAGGAIMSLPSGDDDGPGGGRREKLVPIRVRATRSRRSSSIQRDLH</sequence>
<dbReference type="RefSeq" id="WP_406855995.1">
    <property type="nucleotide sequence ID" value="NZ_CP157484.1"/>
</dbReference>